<dbReference type="Gene3D" id="3.60.160.10">
    <property type="entry name" value="Mitochondrial biogenesis AIM24"/>
    <property type="match status" value="1"/>
</dbReference>
<gene>
    <name evidence="1" type="ORF">FHS16_000170</name>
</gene>
<sequence length="226" mass="24241">MNYDIFYKGAFAMLKVKLNPGESVKAEMGAMVSMSPSIDLKGTTDGGFMRGLGRMLSGETFFFQEMTANRGQGEVHLAPPSLGDIEAIELDGSYKLYVQKDGFLAGTSGIEVNTKMQNLGRGLLSGEGFFIVEISGKGTVFLSSYGAIHALNLAPGEEVIIDNGHLVAWPGYMNYTIEKASKGWLSSITSGEGLVCRFRGEGVVLIQSRNPASFGSWLKKFIPGGS</sequence>
<evidence type="ECO:0000313" key="2">
    <source>
        <dbReference type="Proteomes" id="UP000518605"/>
    </source>
</evidence>
<dbReference type="InterPro" id="IPR016031">
    <property type="entry name" value="Trp_RNA-bd_attenuator-like_dom"/>
</dbReference>
<dbReference type="Pfam" id="PF01987">
    <property type="entry name" value="AIM24"/>
    <property type="match status" value="1"/>
</dbReference>
<reference evidence="1 2" key="1">
    <citation type="submission" date="2020-08" db="EMBL/GenBank/DDBJ databases">
        <title>Genomic Encyclopedia of Type Strains, Phase III (KMG-III): the genomes of soil and plant-associated and newly described type strains.</title>
        <authorList>
            <person name="Whitman W."/>
        </authorList>
    </citation>
    <scope>NUCLEOTIDE SEQUENCE [LARGE SCALE GENOMIC DNA]</scope>
    <source>
        <strain evidence="1 2">CECT 8234</strain>
    </source>
</reference>
<protein>
    <submittedName>
        <fullName evidence="1">Uncharacterized protein (TIGR00266 family)</fullName>
    </submittedName>
</protein>
<keyword evidence="2" id="KW-1185">Reference proteome</keyword>
<dbReference type="PANTHER" id="PTHR43657">
    <property type="entry name" value="TRYPTOPHAN RNA-BINDING ATTENUATOR PROTEIN-LIKE PROTEIN"/>
    <property type="match status" value="1"/>
</dbReference>
<dbReference type="AlphaFoldDB" id="A0A7W5C2R1"/>
<dbReference type="PANTHER" id="PTHR43657:SF1">
    <property type="entry name" value="ALTERED INHERITANCE OF MITOCHONDRIA PROTEIN 24, MITOCHONDRIAL"/>
    <property type="match status" value="1"/>
</dbReference>
<dbReference type="SUPFAM" id="SSF51219">
    <property type="entry name" value="TRAP-like"/>
    <property type="match status" value="1"/>
</dbReference>
<dbReference type="Proteomes" id="UP000518605">
    <property type="component" value="Unassembled WGS sequence"/>
</dbReference>
<accession>A0A7W5C2R1</accession>
<comment type="caution">
    <text evidence="1">The sequence shown here is derived from an EMBL/GenBank/DDBJ whole genome shotgun (WGS) entry which is preliminary data.</text>
</comment>
<dbReference type="InterPro" id="IPR002838">
    <property type="entry name" value="AIM24"/>
</dbReference>
<name>A0A7W5C2R1_9BACL</name>
<dbReference type="InterPro" id="IPR036983">
    <property type="entry name" value="AIM24_sf"/>
</dbReference>
<organism evidence="1 2">
    <name type="scientific">Paenibacillus endophyticus</name>
    <dbReference type="NCBI Taxonomy" id="1294268"/>
    <lineage>
        <taxon>Bacteria</taxon>
        <taxon>Bacillati</taxon>
        <taxon>Bacillota</taxon>
        <taxon>Bacilli</taxon>
        <taxon>Bacillales</taxon>
        <taxon>Paenibacillaceae</taxon>
        <taxon>Paenibacillus</taxon>
    </lineage>
</organism>
<dbReference type="NCBIfam" id="TIGR00266">
    <property type="entry name" value="TIGR00266 family protein"/>
    <property type="match status" value="1"/>
</dbReference>
<proteinExistence type="predicted"/>
<dbReference type="RefSeq" id="WP_183557556.1">
    <property type="nucleotide sequence ID" value="NZ_CBCSLB010000001.1"/>
</dbReference>
<dbReference type="EMBL" id="JACHXW010000001">
    <property type="protein sequence ID" value="MBB3150138.1"/>
    <property type="molecule type" value="Genomic_DNA"/>
</dbReference>
<evidence type="ECO:0000313" key="1">
    <source>
        <dbReference type="EMBL" id="MBB3150138.1"/>
    </source>
</evidence>